<dbReference type="Gene3D" id="3.40.50.1820">
    <property type="entry name" value="alpha/beta hydrolase"/>
    <property type="match status" value="1"/>
</dbReference>
<dbReference type="GO" id="GO:0052689">
    <property type="term" value="F:carboxylic ester hydrolase activity"/>
    <property type="evidence" value="ECO:0007669"/>
    <property type="project" value="TreeGrafter"/>
</dbReference>
<sequence length="229" mass="24418">MYHSPTYIVEPTTTHTHSIIFLHGLGDNGRNFGAQFLEAGHTSTGHLLPQLLPGARFIFPPPRSAELEPVIQAEVDKVGARNVVLGGISNGSAISISLLLAIGGGSISLGGLCSYLPFQRDILEAVTGERGGDEELGDNNPFTNDNNEDEGDKVEKGPAARAVEFERDLLCMEPLKDLPSEGVLATTPVFLGHGELDEKKPPTLGKAAADTLRAAGFNITWKLYPELGH</sequence>
<dbReference type="GO" id="GO:0005737">
    <property type="term" value="C:cytoplasm"/>
    <property type="evidence" value="ECO:0007669"/>
    <property type="project" value="TreeGrafter"/>
</dbReference>
<reference evidence="2" key="1">
    <citation type="journal article" date="2021" name="Nat. Commun.">
        <title>Genetic determinants of endophytism in the Arabidopsis root mycobiome.</title>
        <authorList>
            <person name="Mesny F."/>
            <person name="Miyauchi S."/>
            <person name="Thiergart T."/>
            <person name="Pickel B."/>
            <person name="Atanasova L."/>
            <person name="Karlsson M."/>
            <person name="Huettel B."/>
            <person name="Barry K.W."/>
            <person name="Haridas S."/>
            <person name="Chen C."/>
            <person name="Bauer D."/>
            <person name="Andreopoulos W."/>
            <person name="Pangilinan J."/>
            <person name="LaButti K."/>
            <person name="Riley R."/>
            <person name="Lipzen A."/>
            <person name="Clum A."/>
            <person name="Drula E."/>
            <person name="Henrissat B."/>
            <person name="Kohler A."/>
            <person name="Grigoriev I.V."/>
            <person name="Martin F.M."/>
            <person name="Hacquard S."/>
        </authorList>
    </citation>
    <scope>NUCLEOTIDE SEQUENCE</scope>
    <source>
        <strain evidence="2">MPI-CAGE-CH-0230</strain>
    </source>
</reference>
<dbReference type="GeneID" id="70190237"/>
<keyword evidence="3" id="KW-1185">Reference proteome</keyword>
<dbReference type="InterPro" id="IPR029058">
    <property type="entry name" value="AB_hydrolase_fold"/>
</dbReference>
<dbReference type="RefSeq" id="XP_046004269.1">
    <property type="nucleotide sequence ID" value="XM_046160691.1"/>
</dbReference>
<dbReference type="OrthoDB" id="2418081at2759"/>
<protein>
    <submittedName>
        <fullName evidence="2">Alpha/Beta hydrolase protein</fullName>
    </submittedName>
</protein>
<evidence type="ECO:0000313" key="3">
    <source>
        <dbReference type="Proteomes" id="UP000756346"/>
    </source>
</evidence>
<dbReference type="GO" id="GO:0008474">
    <property type="term" value="F:palmitoyl-(protein) hydrolase activity"/>
    <property type="evidence" value="ECO:0007669"/>
    <property type="project" value="TreeGrafter"/>
</dbReference>
<dbReference type="EMBL" id="JAGTJQ010000016">
    <property type="protein sequence ID" value="KAH7010784.1"/>
    <property type="molecule type" value="Genomic_DNA"/>
</dbReference>
<keyword evidence="2" id="KW-0378">Hydrolase</keyword>
<dbReference type="Proteomes" id="UP000756346">
    <property type="component" value="Unassembled WGS sequence"/>
</dbReference>
<comment type="caution">
    <text evidence="2">The sequence shown here is derived from an EMBL/GenBank/DDBJ whole genome shotgun (WGS) entry which is preliminary data.</text>
</comment>
<name>A0A9P8XT37_9PEZI</name>
<organism evidence="2 3">
    <name type="scientific">Microdochium trichocladiopsis</name>
    <dbReference type="NCBI Taxonomy" id="1682393"/>
    <lineage>
        <taxon>Eukaryota</taxon>
        <taxon>Fungi</taxon>
        <taxon>Dikarya</taxon>
        <taxon>Ascomycota</taxon>
        <taxon>Pezizomycotina</taxon>
        <taxon>Sordariomycetes</taxon>
        <taxon>Xylariomycetidae</taxon>
        <taxon>Xylariales</taxon>
        <taxon>Microdochiaceae</taxon>
        <taxon>Microdochium</taxon>
    </lineage>
</organism>
<dbReference type="InterPro" id="IPR050565">
    <property type="entry name" value="LYPA1-2/EST-like"/>
</dbReference>
<dbReference type="PANTHER" id="PTHR10655">
    <property type="entry name" value="LYSOPHOSPHOLIPASE-RELATED"/>
    <property type="match status" value="1"/>
</dbReference>
<proteinExistence type="predicted"/>
<accession>A0A9P8XT37</accession>
<gene>
    <name evidence="2" type="ORF">B0I36DRAFT_378491</name>
</gene>
<dbReference type="SUPFAM" id="SSF53474">
    <property type="entry name" value="alpha/beta-Hydrolases"/>
    <property type="match status" value="1"/>
</dbReference>
<feature type="region of interest" description="Disordered" evidence="1">
    <location>
        <begin position="129"/>
        <end position="157"/>
    </location>
</feature>
<dbReference type="AlphaFoldDB" id="A0A9P8XT37"/>
<dbReference type="PANTHER" id="PTHR10655:SF17">
    <property type="entry name" value="LYSOPHOSPHOLIPASE-LIKE PROTEIN 1"/>
    <property type="match status" value="1"/>
</dbReference>
<evidence type="ECO:0000313" key="2">
    <source>
        <dbReference type="EMBL" id="KAH7010784.1"/>
    </source>
</evidence>
<evidence type="ECO:0000256" key="1">
    <source>
        <dbReference type="SAM" id="MobiDB-lite"/>
    </source>
</evidence>